<sequence length="78" mass="9561">MFPEFRDLITKLKSEKDQYFDRLFEKHNQLDQDIKNKVENIKLATHTEIENLKKEKLRIKDELYQYLKTKAAEFKDKV</sequence>
<name>A0A377J158_9PAST</name>
<dbReference type="Pfam" id="PF04325">
    <property type="entry name" value="DUF465"/>
    <property type="match status" value="1"/>
</dbReference>
<dbReference type="EMBL" id="UGHS01000004">
    <property type="protein sequence ID" value="STO93610.1"/>
    <property type="molecule type" value="Genomic_DNA"/>
</dbReference>
<dbReference type="Gene3D" id="6.10.280.50">
    <property type="match status" value="1"/>
</dbReference>
<gene>
    <name evidence="1" type="primary">ydcH</name>
    <name evidence="1" type="ORF">NCTC13335_01494</name>
</gene>
<organism evidence="1 2">
    <name type="scientific">Haemophilus pittmaniae</name>
    <dbReference type="NCBI Taxonomy" id="249188"/>
    <lineage>
        <taxon>Bacteria</taxon>
        <taxon>Pseudomonadati</taxon>
        <taxon>Pseudomonadota</taxon>
        <taxon>Gammaproteobacteria</taxon>
        <taxon>Pasteurellales</taxon>
        <taxon>Pasteurellaceae</taxon>
        <taxon>Haemophilus</taxon>
    </lineage>
</organism>
<dbReference type="Proteomes" id="UP000255264">
    <property type="component" value="Unassembled WGS sequence"/>
</dbReference>
<protein>
    <submittedName>
        <fullName evidence="1">Putative YdcH</fullName>
    </submittedName>
</protein>
<dbReference type="AlphaFoldDB" id="A0A377J158"/>
<evidence type="ECO:0000313" key="1">
    <source>
        <dbReference type="EMBL" id="STO93610.1"/>
    </source>
</evidence>
<dbReference type="OrthoDB" id="5616367at2"/>
<keyword evidence="2" id="KW-1185">Reference proteome</keyword>
<dbReference type="InterPro" id="IPR007420">
    <property type="entry name" value="DUF465"/>
</dbReference>
<accession>A0A377J158</accession>
<reference evidence="1 2" key="1">
    <citation type="submission" date="2018-06" db="EMBL/GenBank/DDBJ databases">
        <authorList>
            <consortium name="Pathogen Informatics"/>
            <person name="Doyle S."/>
        </authorList>
    </citation>
    <scope>NUCLEOTIDE SEQUENCE [LARGE SCALE GENOMIC DNA]</scope>
    <source>
        <strain evidence="1 2">NCTC13335</strain>
    </source>
</reference>
<proteinExistence type="predicted"/>
<dbReference type="InterPro" id="IPR038444">
    <property type="entry name" value="DUF465_sf"/>
</dbReference>
<evidence type="ECO:0000313" key="2">
    <source>
        <dbReference type="Proteomes" id="UP000255264"/>
    </source>
</evidence>
<dbReference type="RefSeq" id="WP_007243198.1">
    <property type="nucleotide sequence ID" value="NZ_CAUUFB010000013.1"/>
</dbReference>